<sequence length="33" mass="3740">MSIEDGIRNFVEKILSIIFTKTTQVVECLAELV</sequence>
<reference evidence="1 2" key="1">
    <citation type="submission" date="2015-09" db="EMBL/GenBank/DDBJ databases">
        <authorList>
            <consortium name="Pathogen Informatics"/>
        </authorList>
    </citation>
    <scope>NUCLEOTIDE SEQUENCE [LARGE SCALE GENOMIC DNA]</scope>
    <source>
        <strain evidence="1 2">2789STDY5834968</strain>
    </source>
</reference>
<gene>
    <name evidence="1" type="ORF">ERS852580_03519</name>
</gene>
<organism evidence="1 2">
    <name type="scientific">Agathobacter rectalis</name>
    <dbReference type="NCBI Taxonomy" id="39491"/>
    <lineage>
        <taxon>Bacteria</taxon>
        <taxon>Bacillati</taxon>
        <taxon>Bacillota</taxon>
        <taxon>Clostridia</taxon>
        <taxon>Lachnospirales</taxon>
        <taxon>Lachnospiraceae</taxon>
        <taxon>Agathobacter</taxon>
    </lineage>
</organism>
<name>A0A173VT82_9FIRM</name>
<evidence type="ECO:0000313" key="2">
    <source>
        <dbReference type="Proteomes" id="UP000095673"/>
    </source>
</evidence>
<dbReference type="AlphaFoldDB" id="A0A173VT82"/>
<dbReference type="EMBL" id="CYXM01000034">
    <property type="protein sequence ID" value="CUN30264.1"/>
    <property type="molecule type" value="Genomic_DNA"/>
</dbReference>
<evidence type="ECO:0000313" key="1">
    <source>
        <dbReference type="EMBL" id="CUN30264.1"/>
    </source>
</evidence>
<proteinExistence type="predicted"/>
<accession>A0A173VT82</accession>
<protein>
    <submittedName>
        <fullName evidence="1">Uncharacterized protein</fullName>
    </submittedName>
</protein>
<dbReference type="Proteomes" id="UP000095673">
    <property type="component" value="Unassembled WGS sequence"/>
</dbReference>